<feature type="domain" description="Aconitase/3-isopropylmalate dehydratase large subunit alpha/beta/alpha" evidence="4">
    <location>
        <begin position="22"/>
        <end position="405"/>
    </location>
</feature>
<keyword evidence="2" id="KW-0408">Iron</keyword>
<reference evidence="6 7" key="1">
    <citation type="journal article" date="2019" name="Int. J. Syst. Evol. Microbiol.">
        <title>The Global Catalogue of Microorganisms (GCM) 10K type strain sequencing project: providing services to taxonomists for standard genome sequencing and annotation.</title>
        <authorList>
            <consortium name="The Broad Institute Genomics Platform"/>
            <consortium name="The Broad Institute Genome Sequencing Center for Infectious Disease"/>
            <person name="Wu L."/>
            <person name="Ma J."/>
        </authorList>
    </citation>
    <scope>NUCLEOTIDE SEQUENCE [LARGE SCALE GENOMIC DNA]</scope>
    <source>
        <strain evidence="6 7">JCM 14304</strain>
    </source>
</reference>
<dbReference type="NCBIfam" id="NF005558">
    <property type="entry name" value="PRK07229.1"/>
    <property type="match status" value="1"/>
</dbReference>
<dbReference type="RefSeq" id="WP_344194717.1">
    <property type="nucleotide sequence ID" value="NZ_BAAAND010000008.1"/>
</dbReference>
<dbReference type="Gene3D" id="3.20.19.10">
    <property type="entry name" value="Aconitase, domain 4"/>
    <property type="match status" value="1"/>
</dbReference>
<gene>
    <name evidence="6" type="ORF">GCM10009742_46480</name>
</gene>
<dbReference type="Gene3D" id="3.30.499.10">
    <property type="entry name" value="Aconitase, domain 3"/>
    <property type="match status" value="2"/>
</dbReference>
<dbReference type="Pfam" id="PF00330">
    <property type="entry name" value="Aconitase"/>
    <property type="match status" value="1"/>
</dbReference>
<evidence type="ECO:0000259" key="5">
    <source>
        <dbReference type="Pfam" id="PF00694"/>
    </source>
</evidence>
<evidence type="ECO:0000259" key="4">
    <source>
        <dbReference type="Pfam" id="PF00330"/>
    </source>
</evidence>
<dbReference type="SUPFAM" id="SSF52016">
    <property type="entry name" value="LeuD/IlvD-like"/>
    <property type="match status" value="1"/>
</dbReference>
<dbReference type="InterPro" id="IPR050926">
    <property type="entry name" value="Aconitase/IPM_isomerase"/>
</dbReference>
<dbReference type="PANTHER" id="PTHR43160">
    <property type="entry name" value="ACONITATE HYDRATASE B"/>
    <property type="match status" value="1"/>
</dbReference>
<protein>
    <submittedName>
        <fullName evidence="6">Aconitate hydratase</fullName>
    </submittedName>
</protein>
<evidence type="ECO:0000256" key="3">
    <source>
        <dbReference type="ARBA" id="ARBA00023014"/>
    </source>
</evidence>
<comment type="caution">
    <text evidence="6">The sequence shown here is derived from an EMBL/GenBank/DDBJ whole genome shotgun (WGS) entry which is preliminary data.</text>
</comment>
<dbReference type="InterPro" id="IPR006250">
    <property type="entry name" value="Aconitase_put"/>
</dbReference>
<dbReference type="Proteomes" id="UP001500190">
    <property type="component" value="Unassembled WGS sequence"/>
</dbReference>
<keyword evidence="1" id="KW-0479">Metal-binding</keyword>
<evidence type="ECO:0000256" key="2">
    <source>
        <dbReference type="ARBA" id="ARBA00023004"/>
    </source>
</evidence>
<keyword evidence="3" id="KW-0411">Iron-sulfur</keyword>
<dbReference type="EMBL" id="BAAAND010000008">
    <property type="protein sequence ID" value="GAA1594497.1"/>
    <property type="molecule type" value="Genomic_DNA"/>
</dbReference>
<evidence type="ECO:0000313" key="7">
    <source>
        <dbReference type="Proteomes" id="UP001500190"/>
    </source>
</evidence>
<dbReference type="InterPro" id="IPR015928">
    <property type="entry name" value="Aconitase/3IPM_dehydase_swvl"/>
</dbReference>
<dbReference type="SUPFAM" id="SSF53732">
    <property type="entry name" value="Aconitase iron-sulfur domain"/>
    <property type="match status" value="1"/>
</dbReference>
<dbReference type="NCBIfam" id="TIGR01342">
    <property type="entry name" value="acon_putative"/>
    <property type="match status" value="1"/>
</dbReference>
<organism evidence="6 7">
    <name type="scientific">Kribbella karoonensis</name>
    <dbReference type="NCBI Taxonomy" id="324851"/>
    <lineage>
        <taxon>Bacteria</taxon>
        <taxon>Bacillati</taxon>
        <taxon>Actinomycetota</taxon>
        <taxon>Actinomycetes</taxon>
        <taxon>Propionibacteriales</taxon>
        <taxon>Kribbellaceae</taxon>
        <taxon>Kribbella</taxon>
    </lineage>
</organism>
<dbReference type="InterPro" id="IPR001030">
    <property type="entry name" value="Acoase/IPM_deHydtase_lsu_aba"/>
</dbReference>
<keyword evidence="7" id="KW-1185">Reference proteome</keyword>
<dbReference type="PANTHER" id="PTHR43160:SF3">
    <property type="entry name" value="ACONITATE HYDRATASE, MITOCHONDRIAL"/>
    <property type="match status" value="1"/>
</dbReference>
<evidence type="ECO:0000313" key="6">
    <source>
        <dbReference type="EMBL" id="GAA1594497.1"/>
    </source>
</evidence>
<dbReference type="PRINTS" id="PR00415">
    <property type="entry name" value="ACONITASE"/>
</dbReference>
<accession>A0ABN2E2S0</accession>
<feature type="domain" description="Aconitase A/isopropylmalate dehydratase small subunit swivel" evidence="5">
    <location>
        <begin position="521"/>
        <end position="576"/>
    </location>
</feature>
<sequence>MNVAQQLIASHLVSGDPVPGAGIEVRIDQTLTQDATGTMVMLELEAMDLDRVRTEVSVQYVDHNLLQADERNAEDHRFLRSACGRFGVWYSKPGNGVSHPTHMQRFGRPGATLLGSDSHTCAAGSLGMLAIGAGGIDVAQAMAGEPFRFRMPEIWGVELTGELPSWVSAKDVILEMLRRYGVSGGVGRIVEYHGPGLASLSAMDRHVIANMGAELGATTTVFPADDAVREFLRAEGREDEFTEVVADHDATYDVSDAIDLAGLDPLVATPSSPGNVVPVREVAGTEVGQVVIGSSANPGLRDFAIAGAMVRGRQTGAAVSFDVNPTSRSILEDLTRMGVTLDLVRAGARVHQAGCLGCIGMGQAPAGGTNSLRTMPRNFPGRSGSADDAVYLCSPETAAASALSGVIVDPRDWAQQDAVSYPALGLPARHSVNRAMLEPPPADPGELQKGPNIGTLPDFDGLPDRLEVPVALKVGDDVSTDEISPAGAAALPYRSNIAKLAEFTFRPVDPEYAGRVRDLGDHAVVGGTNYGQGSSREHAAITPRYLGLRLVVARSFARIHWQNLANFGVLACEFADAADYDRIQAGDVIVVDRLHDVLRSSEGLDARVGDRTVQLRHQLSARQIDTLLAGGVIPLLRGRQ</sequence>
<dbReference type="Pfam" id="PF00694">
    <property type="entry name" value="Aconitase_C"/>
    <property type="match status" value="1"/>
</dbReference>
<proteinExistence type="predicted"/>
<dbReference type="InterPro" id="IPR015931">
    <property type="entry name" value="Acnase/IPM_dHydase_lsu_aba_1/3"/>
</dbReference>
<dbReference type="InterPro" id="IPR036008">
    <property type="entry name" value="Aconitase_4Fe-4S_dom"/>
</dbReference>
<name>A0ABN2E2S0_9ACTN</name>
<evidence type="ECO:0000256" key="1">
    <source>
        <dbReference type="ARBA" id="ARBA00022723"/>
    </source>
</evidence>
<dbReference type="InterPro" id="IPR000573">
    <property type="entry name" value="AconitaseA/IPMdHydase_ssu_swvl"/>
</dbReference>